<evidence type="ECO:0000256" key="1">
    <source>
        <dbReference type="SAM" id="Phobius"/>
    </source>
</evidence>
<feature type="chain" id="PRO_5047477300" evidence="2">
    <location>
        <begin position="22"/>
        <end position="780"/>
    </location>
</feature>
<keyword evidence="1" id="KW-1133">Transmembrane helix</keyword>
<keyword evidence="2" id="KW-0732">Signal</keyword>
<dbReference type="InterPro" id="IPR008972">
    <property type="entry name" value="Cupredoxin"/>
</dbReference>
<keyword evidence="1" id="KW-0812">Transmembrane</keyword>
<evidence type="ECO:0000256" key="2">
    <source>
        <dbReference type="SAM" id="SignalP"/>
    </source>
</evidence>
<protein>
    <submittedName>
        <fullName evidence="4">Protein DD3-3</fullName>
    </submittedName>
</protein>
<accession>A0ABM0JL43</accession>
<name>A0ABM0JL43_APLCA</name>
<sequence>MNGVTSSILCAVTILLHLADGDIYLHNPRGSNNRLDESSRARANGNNIFDSQNNERGGYNVGSLFYYQGSTLSVEWTNQHSCHDTNNHCELVLQYMCHDNIRDGVSTQTIPTNPALCANYNCDLDRKYRMHEDSSHYFQCLYRQRNKGIFTADQNMNNRERARNTRQNPAGTRRGYECPEERDYYPYWHPSPWVDIAVMTNDVSRCHYYRNESQNVKSKWDCVFPKAVMDKFKVNRVNVQLPNNEEDCKKFELPAKIKSDIRKPQWVEFPAHGVAAPDCRETDFTRDNHLGNGIGGYPNMFNWTIPNNVEHENCILRIRYNISTSDYDGWTANSSFNANPRRRNDGAKVPLADRFGFESEEIAKERGYIFKNNPVVNVFDGLDLDLRLAVNTAQFGRTFQDRSHTFAIRKRPDWLQGQTVHNLNVRGKRGNIVQVYPAVEYDFVPNDLEVAVGDYVHMQWTGSNTNPRNNDGQGLAGTDRNNLILLTAQKFAEGSGTADYRGAKHGHYGTNYPMRAENSTFLGLSQEDALTLAFLDPGQFRGEVSELDDAGTYFNLSPRKTTSAGTYQYMCTRNNNFSNRDQKGRVVVNASPFKREAIGQMGGEVALDNGAARMSVEENTFSSLKNVRLEKWSVSEGEAAMSRVNRALGAGDDYASDFVVLQPENLIEEGDDDKFFTLRIQLSDDSDDVDVYYAPSDFSAWSKADAHVGGGVATVRAQHGGVYVARSKSNVGMIVGVVIACVVVVVIVSGAVFYFRRNPTKWQAVKTNCRNAERSMKNKV</sequence>
<proteinExistence type="predicted"/>
<dbReference type="RefSeq" id="XP_005096259.1">
    <property type="nucleotide sequence ID" value="XM_005096202.3"/>
</dbReference>
<feature type="transmembrane region" description="Helical" evidence="1">
    <location>
        <begin position="731"/>
        <end position="755"/>
    </location>
</feature>
<keyword evidence="1" id="KW-0472">Membrane</keyword>
<dbReference type="InterPro" id="IPR053320">
    <property type="entry name" value="Protein_DD3-3_O-glyco"/>
</dbReference>
<feature type="signal peptide" evidence="2">
    <location>
        <begin position="1"/>
        <end position="21"/>
    </location>
</feature>
<dbReference type="PANTHER" id="PTHR35170">
    <property type="entry name" value="PROTEIN DD3-3"/>
    <property type="match status" value="1"/>
</dbReference>
<organism evidence="3 4">
    <name type="scientific">Aplysia californica</name>
    <name type="common">California sea hare</name>
    <dbReference type="NCBI Taxonomy" id="6500"/>
    <lineage>
        <taxon>Eukaryota</taxon>
        <taxon>Metazoa</taxon>
        <taxon>Spiralia</taxon>
        <taxon>Lophotrochozoa</taxon>
        <taxon>Mollusca</taxon>
        <taxon>Gastropoda</taxon>
        <taxon>Heterobranchia</taxon>
        <taxon>Euthyneura</taxon>
        <taxon>Tectipleura</taxon>
        <taxon>Aplysiida</taxon>
        <taxon>Aplysioidea</taxon>
        <taxon>Aplysiidae</taxon>
        <taxon>Aplysia</taxon>
    </lineage>
</organism>
<keyword evidence="3" id="KW-1185">Reference proteome</keyword>
<dbReference type="Gene3D" id="2.60.40.420">
    <property type="entry name" value="Cupredoxins - blue copper proteins"/>
    <property type="match status" value="1"/>
</dbReference>
<reference evidence="4" key="1">
    <citation type="submission" date="2025-08" db="UniProtKB">
        <authorList>
            <consortium name="RefSeq"/>
        </authorList>
    </citation>
    <scope>IDENTIFICATION</scope>
</reference>
<dbReference type="Proteomes" id="UP000694888">
    <property type="component" value="Unplaced"/>
</dbReference>
<gene>
    <name evidence="4" type="primary">LOC101856418</name>
</gene>
<dbReference type="GeneID" id="101856418"/>
<evidence type="ECO:0000313" key="4">
    <source>
        <dbReference type="RefSeq" id="XP_005096259.1"/>
    </source>
</evidence>
<dbReference type="PANTHER" id="PTHR35170:SF1">
    <property type="entry name" value="PROTEIN DD3-3"/>
    <property type="match status" value="1"/>
</dbReference>
<evidence type="ECO:0000313" key="3">
    <source>
        <dbReference type="Proteomes" id="UP000694888"/>
    </source>
</evidence>